<feature type="region of interest" description="Disordered" evidence="1">
    <location>
        <begin position="151"/>
        <end position="223"/>
    </location>
</feature>
<comment type="caution">
    <text evidence="3">The sequence shown here is derived from an EMBL/GenBank/DDBJ whole genome shotgun (WGS) entry which is preliminary data.</text>
</comment>
<sequence>MPEDDDDSFEASDSDSDHAVLRPNRWHGAPSTWASYTEAERGLAASLDTLRNEDLSVHLYNAHALKRRARDIERGKTVEEFPGVPSEGQTWRPPKTWTAWPLPPGEVPRSGEQVGPSDSFEGHTFKREEDGAPSRELEDVLMGISLKFAKERFESRESTEEEENNEDKGKKRVISEDDASSAGSEYLQISSDGGEGPTIIKEASESPPTKNHMKAAVSADEETSRLLLRPSIRHTLSKLDEVLMALHHARKTCYRYPNSEAGTTDEESVLESIASEQPSPSKKARGRPRKFANLPERSKPPGPEQKTHDQAVLLNIKTKTLGRPTKFYEHIKGETQEAYLVRIAKLQKKPLPVFAPPTEAKPAKSPSPKRTLERSSPRKRANSEELRASRQKKLGLRDWSEVLGAAALVGFPDDVVERAARRCANLFGEGMDVRRMVEVPYTEREAGDTLVRYEPQLIPPLNDNLLDITSSSGSDSDLESDIQPTPHNSSLSRKQNVFCPVADCQRRKRGFVDANALKRHLETAHAISQEETADWILPSDEEMEGAVHVDGFLRPVKRVRGVRGKYRERKGKGVAVAEEEEEEEEAAVVMDRGAGIEDEESRSGQAESRDEGSRSSVSCD</sequence>
<feature type="compositionally biased region" description="Polar residues" evidence="1">
    <location>
        <begin position="482"/>
        <end position="491"/>
    </location>
</feature>
<dbReference type="OrthoDB" id="5412288at2759"/>
<gene>
    <name evidence="3" type="ORF">B2J93_7956</name>
</gene>
<feature type="compositionally biased region" description="Basic and acidic residues" evidence="1">
    <location>
        <begin position="166"/>
        <end position="175"/>
    </location>
</feature>
<feature type="compositionally biased region" description="Acidic residues" evidence="1">
    <location>
        <begin position="577"/>
        <end position="586"/>
    </location>
</feature>
<organism evidence="3 4">
    <name type="scientific">Diplocarpon coronariae</name>
    <dbReference type="NCBI Taxonomy" id="2795749"/>
    <lineage>
        <taxon>Eukaryota</taxon>
        <taxon>Fungi</taxon>
        <taxon>Dikarya</taxon>
        <taxon>Ascomycota</taxon>
        <taxon>Pezizomycotina</taxon>
        <taxon>Leotiomycetes</taxon>
        <taxon>Helotiales</taxon>
        <taxon>Drepanopezizaceae</taxon>
        <taxon>Diplocarpon</taxon>
    </lineage>
</organism>
<feature type="domain" description="Rrn9" evidence="2">
    <location>
        <begin position="47"/>
        <end position="114"/>
    </location>
</feature>
<feature type="region of interest" description="Disordered" evidence="1">
    <location>
        <begin position="78"/>
        <end position="138"/>
    </location>
</feature>
<evidence type="ECO:0000256" key="1">
    <source>
        <dbReference type="SAM" id="MobiDB-lite"/>
    </source>
</evidence>
<dbReference type="Proteomes" id="UP000242519">
    <property type="component" value="Unassembled WGS sequence"/>
</dbReference>
<feature type="compositionally biased region" description="Low complexity" evidence="1">
    <location>
        <begin position="465"/>
        <end position="475"/>
    </location>
</feature>
<feature type="region of interest" description="Disordered" evidence="1">
    <location>
        <begin position="575"/>
        <end position="620"/>
    </location>
</feature>
<proteinExistence type="predicted"/>
<dbReference type="STRING" id="503106.A0A218ZBV7"/>
<reference evidence="3 4" key="1">
    <citation type="submission" date="2017-04" db="EMBL/GenBank/DDBJ databases">
        <title>Draft genome sequence of Marssonina coronaria NL1: causal agent of apple blotch.</title>
        <authorList>
            <person name="Cheng Q."/>
        </authorList>
    </citation>
    <scope>NUCLEOTIDE SEQUENCE [LARGE SCALE GENOMIC DNA]</scope>
    <source>
        <strain evidence="3 4">NL1</strain>
    </source>
</reference>
<feature type="region of interest" description="Disordered" evidence="1">
    <location>
        <begin position="465"/>
        <end position="491"/>
    </location>
</feature>
<keyword evidence="4" id="KW-1185">Reference proteome</keyword>
<name>A0A218ZBV7_9HELO</name>
<evidence type="ECO:0000313" key="3">
    <source>
        <dbReference type="EMBL" id="OWP05214.1"/>
    </source>
</evidence>
<dbReference type="Pfam" id="PF10680">
    <property type="entry name" value="RRN9"/>
    <property type="match status" value="1"/>
</dbReference>
<feature type="region of interest" description="Disordered" evidence="1">
    <location>
        <begin position="1"/>
        <end position="30"/>
    </location>
</feature>
<dbReference type="InterPro" id="IPR019622">
    <property type="entry name" value="Rrn9_dom"/>
</dbReference>
<feature type="compositionally biased region" description="Basic and acidic residues" evidence="1">
    <location>
        <begin position="120"/>
        <end position="138"/>
    </location>
</feature>
<feature type="compositionally biased region" description="Acidic residues" evidence="1">
    <location>
        <begin position="1"/>
        <end position="14"/>
    </location>
</feature>
<feature type="region of interest" description="Disordered" evidence="1">
    <location>
        <begin position="352"/>
        <end position="390"/>
    </location>
</feature>
<evidence type="ECO:0000259" key="2">
    <source>
        <dbReference type="Pfam" id="PF10680"/>
    </source>
</evidence>
<feature type="compositionally biased region" description="Polar residues" evidence="1">
    <location>
        <begin position="181"/>
        <end position="191"/>
    </location>
</feature>
<dbReference type="AlphaFoldDB" id="A0A218ZBV7"/>
<accession>A0A218ZBV7</accession>
<dbReference type="InParanoid" id="A0A218ZBV7"/>
<evidence type="ECO:0000313" key="4">
    <source>
        <dbReference type="Proteomes" id="UP000242519"/>
    </source>
</evidence>
<dbReference type="EMBL" id="MZNU01000076">
    <property type="protein sequence ID" value="OWP05214.1"/>
    <property type="molecule type" value="Genomic_DNA"/>
</dbReference>
<feature type="compositionally biased region" description="Basic and acidic residues" evidence="1">
    <location>
        <begin position="370"/>
        <end position="388"/>
    </location>
</feature>
<feature type="region of interest" description="Disordered" evidence="1">
    <location>
        <begin position="257"/>
        <end position="311"/>
    </location>
</feature>
<protein>
    <recommendedName>
        <fullName evidence="2">Rrn9 domain-containing protein</fullName>
    </recommendedName>
</protein>